<keyword evidence="4" id="KW-1185">Reference proteome</keyword>
<dbReference type="RefSeq" id="WP_084312747.1">
    <property type="nucleotide sequence ID" value="NZ_FNIJ01000010.1"/>
</dbReference>
<dbReference type="InterPro" id="IPR000120">
    <property type="entry name" value="Amidase"/>
</dbReference>
<dbReference type="Gene3D" id="3.90.1300.10">
    <property type="entry name" value="Amidase signature (AS) domain"/>
    <property type="match status" value="1"/>
</dbReference>
<proteinExistence type="inferred from homology"/>
<dbReference type="Pfam" id="PF01425">
    <property type="entry name" value="Amidase"/>
    <property type="match status" value="1"/>
</dbReference>
<dbReference type="PROSITE" id="PS00571">
    <property type="entry name" value="AMIDASES"/>
    <property type="match status" value="1"/>
</dbReference>
<feature type="domain" description="Amidase" evidence="2">
    <location>
        <begin position="25"/>
        <end position="452"/>
    </location>
</feature>
<protein>
    <submittedName>
        <fullName evidence="3">Amidase</fullName>
    </submittedName>
</protein>
<sequence>MDEFALLDAVAQAQLVATRQVTPLELVDAAIARIERLDRKINAVVERQFEQARTRARGELPDGPFRGVPFLLKDLANGVEKGARHTCGSRLLKDNIAHYDSELVCRLRAAGLVFVGRSNTPEFGIPPITEPKLFGACHNPWNLTRSPGGSSGGAAAAVAARLVPFAHASDAGGSIRIPASCCGVFGFKPTRGRNPMGPRLGESVAGLATDHCCSISVRDSAALLDATCAADPGAPYAAPPRLRPFAEEIDAPHQQLRIGVMRVPLNGATVHAECLAALESAIALCRELGHEVREEHPTLLDAEGFREAFGKVYAVMAAANVDHAEALAGHLAHARDLEPITRRLAAMGRTLSAPQYIQATRTLHAASREIARFFLDHDVLLSPTLAQPPLAIGELRYPARDPLPGFIKASHYAAFTPLFNATGQPAMSVPLHWSEQGLPIGVQFAGRFGEDGVLFRLAAELERARPWAERLPPLLNL</sequence>
<dbReference type="OrthoDB" id="9811471at2"/>
<dbReference type="PANTHER" id="PTHR11895">
    <property type="entry name" value="TRANSAMIDASE"/>
    <property type="match status" value="1"/>
</dbReference>
<evidence type="ECO:0000313" key="4">
    <source>
        <dbReference type="Proteomes" id="UP000242957"/>
    </source>
</evidence>
<evidence type="ECO:0000259" key="2">
    <source>
        <dbReference type="Pfam" id="PF01425"/>
    </source>
</evidence>
<name>A0A1H0IVC0_9PSED</name>
<dbReference type="STRING" id="198616.SAMN05216193_110148"/>
<dbReference type="InterPro" id="IPR023631">
    <property type="entry name" value="Amidase_dom"/>
</dbReference>
<dbReference type="InterPro" id="IPR036928">
    <property type="entry name" value="AS_sf"/>
</dbReference>
<organism evidence="3 4">
    <name type="scientific">Pseudomonas jinjuensis</name>
    <dbReference type="NCBI Taxonomy" id="198616"/>
    <lineage>
        <taxon>Bacteria</taxon>
        <taxon>Pseudomonadati</taxon>
        <taxon>Pseudomonadota</taxon>
        <taxon>Gammaproteobacteria</taxon>
        <taxon>Pseudomonadales</taxon>
        <taxon>Pseudomonadaceae</taxon>
        <taxon>Pseudomonas</taxon>
    </lineage>
</organism>
<accession>A0A1H0IVC0</accession>
<comment type="similarity">
    <text evidence="1">Belongs to the amidase family.</text>
</comment>
<dbReference type="InterPro" id="IPR020556">
    <property type="entry name" value="Amidase_CS"/>
</dbReference>
<dbReference type="PANTHER" id="PTHR11895:SF7">
    <property type="entry name" value="GLUTAMYL-TRNA(GLN) AMIDOTRANSFERASE SUBUNIT A, MITOCHONDRIAL"/>
    <property type="match status" value="1"/>
</dbReference>
<evidence type="ECO:0000313" key="3">
    <source>
        <dbReference type="EMBL" id="SDO35273.1"/>
    </source>
</evidence>
<dbReference type="SUPFAM" id="SSF75304">
    <property type="entry name" value="Amidase signature (AS) enzymes"/>
    <property type="match status" value="1"/>
</dbReference>
<reference evidence="4" key="1">
    <citation type="submission" date="2016-10" db="EMBL/GenBank/DDBJ databases">
        <authorList>
            <person name="Varghese N."/>
            <person name="Submissions S."/>
        </authorList>
    </citation>
    <scope>NUCLEOTIDE SEQUENCE [LARGE SCALE GENOMIC DNA]</scope>
    <source>
        <strain evidence="4">JCM 21621</strain>
    </source>
</reference>
<dbReference type="EMBL" id="FNIJ01000010">
    <property type="protein sequence ID" value="SDO35273.1"/>
    <property type="molecule type" value="Genomic_DNA"/>
</dbReference>
<dbReference type="AlphaFoldDB" id="A0A1H0IVC0"/>
<gene>
    <name evidence="3" type="ORF">SAMN05216193_110148</name>
</gene>
<dbReference type="Proteomes" id="UP000242957">
    <property type="component" value="Unassembled WGS sequence"/>
</dbReference>
<evidence type="ECO:0000256" key="1">
    <source>
        <dbReference type="ARBA" id="ARBA00009199"/>
    </source>
</evidence>
<dbReference type="GO" id="GO:0003824">
    <property type="term" value="F:catalytic activity"/>
    <property type="evidence" value="ECO:0007669"/>
    <property type="project" value="InterPro"/>
</dbReference>